<gene>
    <name evidence="2" type="ORF">EJB05_48996</name>
</gene>
<dbReference type="EMBL" id="RWGY01000051">
    <property type="protein sequence ID" value="TVU05812.1"/>
    <property type="molecule type" value="Genomic_DNA"/>
</dbReference>
<comment type="caution">
    <text evidence="2">The sequence shown here is derived from an EMBL/GenBank/DDBJ whole genome shotgun (WGS) entry which is preliminary data.</text>
</comment>
<evidence type="ECO:0000256" key="1">
    <source>
        <dbReference type="SAM" id="MobiDB-lite"/>
    </source>
</evidence>
<protein>
    <submittedName>
        <fullName evidence="2">Uncharacterized protein</fullName>
    </submittedName>
</protein>
<name>A0A5J9T3D9_9POAL</name>
<evidence type="ECO:0000313" key="3">
    <source>
        <dbReference type="Proteomes" id="UP000324897"/>
    </source>
</evidence>
<dbReference type="Proteomes" id="UP000324897">
    <property type="component" value="Unassembled WGS sequence"/>
</dbReference>
<accession>A0A5J9T3D9</accession>
<dbReference type="Gramene" id="TVU05812">
    <property type="protein sequence ID" value="TVU05812"/>
    <property type="gene ID" value="EJB05_48996"/>
</dbReference>
<proteinExistence type="predicted"/>
<feature type="region of interest" description="Disordered" evidence="1">
    <location>
        <begin position="105"/>
        <end position="156"/>
    </location>
</feature>
<feature type="non-terminal residue" evidence="2">
    <location>
        <position position="1"/>
    </location>
</feature>
<evidence type="ECO:0000313" key="2">
    <source>
        <dbReference type="EMBL" id="TVU05812.1"/>
    </source>
</evidence>
<reference evidence="2 3" key="1">
    <citation type="journal article" date="2019" name="Sci. Rep.">
        <title>A high-quality genome of Eragrostis curvula grass provides insights into Poaceae evolution and supports new strategies to enhance forage quality.</title>
        <authorList>
            <person name="Carballo J."/>
            <person name="Santos B.A.C.M."/>
            <person name="Zappacosta D."/>
            <person name="Garbus I."/>
            <person name="Selva J.P."/>
            <person name="Gallo C.A."/>
            <person name="Diaz A."/>
            <person name="Albertini E."/>
            <person name="Caccamo M."/>
            <person name="Echenique V."/>
        </authorList>
    </citation>
    <scope>NUCLEOTIDE SEQUENCE [LARGE SCALE GENOMIC DNA]</scope>
    <source>
        <strain evidence="3">cv. Victoria</strain>
        <tissue evidence="2">Leaf</tissue>
    </source>
</reference>
<feature type="compositionally biased region" description="Basic and acidic residues" evidence="1">
    <location>
        <begin position="143"/>
        <end position="156"/>
    </location>
</feature>
<feature type="region of interest" description="Disordered" evidence="1">
    <location>
        <begin position="67"/>
        <end position="91"/>
    </location>
</feature>
<sequence length="295" mass="32819">MKISPDPFLPLPRCLRWGKKLPPHSCLQRRPRRRLPAPVALPSPPLSCAAADLRRCAISSRRCPKRALAAGAPAAPPKPSRARLAKYDSKGAKQGRLLSLSHLPRHRRAHRAPGPVRRACAPLSSRPRWPSPNLPDRAQGRGHRAEPEAEQKSYPQPRHELRALDCLVVGSWNFAGLLPSVCIPSRSSSEPGLQPCLINGSEVAVDAVTRDDTDSVHVATSDVNGWDVLLYIFSPKNFLLIPSLIFSSWPAAKLQGQLDCEVKEPEGDNFLWKYMSFKEYLPESALLFYLIQWMT</sequence>
<keyword evidence="3" id="KW-1185">Reference proteome</keyword>
<dbReference type="AlphaFoldDB" id="A0A5J9T3D9"/>
<organism evidence="2 3">
    <name type="scientific">Eragrostis curvula</name>
    <name type="common">weeping love grass</name>
    <dbReference type="NCBI Taxonomy" id="38414"/>
    <lineage>
        <taxon>Eukaryota</taxon>
        <taxon>Viridiplantae</taxon>
        <taxon>Streptophyta</taxon>
        <taxon>Embryophyta</taxon>
        <taxon>Tracheophyta</taxon>
        <taxon>Spermatophyta</taxon>
        <taxon>Magnoliopsida</taxon>
        <taxon>Liliopsida</taxon>
        <taxon>Poales</taxon>
        <taxon>Poaceae</taxon>
        <taxon>PACMAD clade</taxon>
        <taxon>Chloridoideae</taxon>
        <taxon>Eragrostideae</taxon>
        <taxon>Eragrostidinae</taxon>
        <taxon>Eragrostis</taxon>
    </lineage>
</organism>